<keyword evidence="7" id="KW-0998">Cell outer membrane</keyword>
<name>A0A315ZCQ5_SEDFL</name>
<evidence type="ECO:0000313" key="9">
    <source>
        <dbReference type="EMBL" id="PWJ43090.1"/>
    </source>
</evidence>
<dbReference type="Gene3D" id="1.20.1600.10">
    <property type="entry name" value="Outer membrane efflux proteins (OEP)"/>
    <property type="match status" value="1"/>
</dbReference>
<evidence type="ECO:0000256" key="5">
    <source>
        <dbReference type="ARBA" id="ARBA00022692"/>
    </source>
</evidence>
<keyword evidence="4" id="KW-1134">Transmembrane beta strand</keyword>
<protein>
    <submittedName>
        <fullName evidence="9">Outer membrane protein TolC</fullName>
    </submittedName>
</protein>
<sequence>MNEHSLIILHISRIMKKKGLWFLLVLLPMKLFAQELDRNFFVEKALERNYEIKIQKNKVKDAQIDSKKAKAMYIPKVGLSSAYLYTLNSLSMERDISEYQDGFNHLIENGGEAINGVMDGYQQYLQGAAAKDPNLAAALADPSTQALMGHTQGYFSQVGGELMGSLSGMFPSTLSLALNDQHLWFYDLHADMIIFSGGKIPALSKAAHEKSMALEAMVEKKEIDVIKETLDYYDRLAVVNQSLQVLADSRKRLDKQTEFAQKAVEVGLATSYDLNKIKIAEQEIKAKEIELKGSQSLLYAKLQQLTGIPVEEIRQVQPKLELWWVNIDETNTSARPEIRALDHSVMALEHKHHSEKAEYLPKAKAFAHVMHGGSDLTKIEPFAFVGVGLKWEIFDGTVRKKDIQKSQLELENMQAQKMHAEEMVALDLEKKYMEWQVSTQLVDLQEEKAEDAKEALVIRKRELENGLADTNQLLEAVTDFENARLDKIQTLHRQRVAAASLLEAMGTLDADHLQ</sequence>
<dbReference type="GO" id="GO:1990281">
    <property type="term" value="C:efflux pump complex"/>
    <property type="evidence" value="ECO:0007669"/>
    <property type="project" value="TreeGrafter"/>
</dbReference>
<comment type="subcellular location">
    <subcellularLocation>
        <location evidence="1">Cell outer membrane</location>
    </subcellularLocation>
</comment>
<dbReference type="GO" id="GO:0015288">
    <property type="term" value="F:porin activity"/>
    <property type="evidence" value="ECO:0007669"/>
    <property type="project" value="TreeGrafter"/>
</dbReference>
<comment type="caution">
    <text evidence="9">The sequence shown here is derived from an EMBL/GenBank/DDBJ whole genome shotgun (WGS) entry which is preliminary data.</text>
</comment>
<evidence type="ECO:0000256" key="2">
    <source>
        <dbReference type="ARBA" id="ARBA00007613"/>
    </source>
</evidence>
<dbReference type="PANTHER" id="PTHR30026">
    <property type="entry name" value="OUTER MEMBRANE PROTEIN TOLC"/>
    <property type="match status" value="1"/>
</dbReference>
<dbReference type="Proteomes" id="UP000245535">
    <property type="component" value="Unassembled WGS sequence"/>
</dbReference>
<evidence type="ECO:0000313" key="10">
    <source>
        <dbReference type="Proteomes" id="UP000245535"/>
    </source>
</evidence>
<keyword evidence="10" id="KW-1185">Reference proteome</keyword>
<dbReference type="GO" id="GO:0009279">
    <property type="term" value="C:cell outer membrane"/>
    <property type="evidence" value="ECO:0007669"/>
    <property type="project" value="UniProtKB-SubCell"/>
</dbReference>
<keyword evidence="3" id="KW-0813">Transport</keyword>
<dbReference type="InterPro" id="IPR051906">
    <property type="entry name" value="TolC-like"/>
</dbReference>
<dbReference type="GO" id="GO:0015562">
    <property type="term" value="F:efflux transmembrane transporter activity"/>
    <property type="evidence" value="ECO:0007669"/>
    <property type="project" value="InterPro"/>
</dbReference>
<reference evidence="9 10" key="1">
    <citation type="submission" date="2018-03" db="EMBL/GenBank/DDBJ databases">
        <title>Genomic Encyclopedia of Archaeal and Bacterial Type Strains, Phase II (KMG-II): from individual species to whole genera.</title>
        <authorList>
            <person name="Goeker M."/>
        </authorList>
    </citation>
    <scope>NUCLEOTIDE SEQUENCE [LARGE SCALE GENOMIC DNA]</scope>
    <source>
        <strain evidence="9 10">DSM 28229</strain>
    </source>
</reference>
<dbReference type="Pfam" id="PF02321">
    <property type="entry name" value="OEP"/>
    <property type="match status" value="2"/>
</dbReference>
<accession>A0A315ZCQ5</accession>
<evidence type="ECO:0000256" key="4">
    <source>
        <dbReference type="ARBA" id="ARBA00022452"/>
    </source>
</evidence>
<keyword evidence="8" id="KW-0175">Coiled coil</keyword>
<dbReference type="SUPFAM" id="SSF56954">
    <property type="entry name" value="Outer membrane efflux proteins (OEP)"/>
    <property type="match status" value="1"/>
</dbReference>
<dbReference type="PANTHER" id="PTHR30026:SF20">
    <property type="entry name" value="OUTER MEMBRANE PROTEIN TOLC"/>
    <property type="match status" value="1"/>
</dbReference>
<evidence type="ECO:0000256" key="7">
    <source>
        <dbReference type="ARBA" id="ARBA00023237"/>
    </source>
</evidence>
<dbReference type="InterPro" id="IPR003423">
    <property type="entry name" value="OMP_efflux"/>
</dbReference>
<comment type="similarity">
    <text evidence="2">Belongs to the outer membrane factor (OMF) (TC 1.B.17) family.</text>
</comment>
<gene>
    <name evidence="9" type="ORF">BC781_102638</name>
</gene>
<feature type="coiled-coil region" evidence="8">
    <location>
        <begin position="403"/>
        <end position="466"/>
    </location>
</feature>
<keyword evidence="5" id="KW-0812">Transmembrane</keyword>
<evidence type="ECO:0000256" key="6">
    <source>
        <dbReference type="ARBA" id="ARBA00023136"/>
    </source>
</evidence>
<organism evidence="9 10">
    <name type="scientific">Sediminitomix flava</name>
    <dbReference type="NCBI Taxonomy" id="379075"/>
    <lineage>
        <taxon>Bacteria</taxon>
        <taxon>Pseudomonadati</taxon>
        <taxon>Bacteroidota</taxon>
        <taxon>Cytophagia</taxon>
        <taxon>Cytophagales</taxon>
        <taxon>Flammeovirgaceae</taxon>
        <taxon>Sediminitomix</taxon>
    </lineage>
</organism>
<keyword evidence="6" id="KW-0472">Membrane</keyword>
<evidence type="ECO:0000256" key="1">
    <source>
        <dbReference type="ARBA" id="ARBA00004442"/>
    </source>
</evidence>
<proteinExistence type="inferred from homology"/>
<evidence type="ECO:0000256" key="3">
    <source>
        <dbReference type="ARBA" id="ARBA00022448"/>
    </source>
</evidence>
<dbReference type="EMBL" id="QGDO01000002">
    <property type="protein sequence ID" value="PWJ43090.1"/>
    <property type="molecule type" value="Genomic_DNA"/>
</dbReference>
<evidence type="ECO:0000256" key="8">
    <source>
        <dbReference type="SAM" id="Coils"/>
    </source>
</evidence>
<dbReference type="AlphaFoldDB" id="A0A315ZCQ5"/>